<accession>A0A6J5MBN0</accession>
<dbReference type="EMBL" id="LR796387">
    <property type="protein sequence ID" value="CAB4141129.1"/>
    <property type="molecule type" value="Genomic_DNA"/>
</dbReference>
<organism evidence="1">
    <name type="scientific">uncultured Caudovirales phage</name>
    <dbReference type="NCBI Taxonomy" id="2100421"/>
    <lineage>
        <taxon>Viruses</taxon>
        <taxon>Duplodnaviria</taxon>
        <taxon>Heunggongvirae</taxon>
        <taxon>Uroviricota</taxon>
        <taxon>Caudoviricetes</taxon>
        <taxon>Peduoviridae</taxon>
        <taxon>Maltschvirus</taxon>
        <taxon>Maltschvirus maltsch</taxon>
    </lineage>
</organism>
<protein>
    <submittedName>
        <fullName evidence="1">Bacteriophage P22, Gp10, DNA-stabilising</fullName>
    </submittedName>
</protein>
<sequence length="480" mass="52595">MVALPITNGFYVSNSLPISAQECTNWYVVVEGAPALAQETLRGTPGIEQVETTGTVLQSNRGAHTMAGVPYFVNGTKLYRLDQTQVIPTEVYDLVELGTVAGTARVSMADNGTQLLILVPGGNGYIWNHVTSTFSQITDLDFTANGNPQFVVFIDGYFVVSTDTKKFIVSAINDGTSWNALDYGTAESDPDNIVAPIVFKNQLFISGSQTFEAFQNIGGSDFPFQRSGLFLDKGVFAPYSLVNTQDTFIWVGGGQNESPGIWAFAGNGSQKISTVAIDFILQGLTPTELEAIYAWTYSQNGAYFVAFALPTSTLVYDHASKRWHERKSYISSEQVAYRVSGLTQAYNNVFCGDTIDGRIGKLDPDLFTEYEGPIVRTVATQPFQQNMQAIFVPSLELTVESGVGNSDVPDPVIAMDRSVDGKTWSDQRVRKLGKVGEYDRRAIWRRNGRASRFEVFRFTLSDAVKPVIIQLTANIIPGAK</sequence>
<reference evidence="1" key="1">
    <citation type="submission" date="2020-04" db="EMBL/GenBank/DDBJ databases">
        <authorList>
            <person name="Chiriac C."/>
            <person name="Salcher M."/>
            <person name="Ghai R."/>
            <person name="Kavagutti S V."/>
        </authorList>
    </citation>
    <scope>NUCLEOTIDE SEQUENCE</scope>
</reference>
<dbReference type="InterPro" id="IPR021098">
    <property type="entry name" value="Phage_P22_Gp10"/>
</dbReference>
<gene>
    <name evidence="1" type="ORF">UFOVP412_25</name>
</gene>
<evidence type="ECO:0000313" key="1">
    <source>
        <dbReference type="EMBL" id="CAB4141129.1"/>
    </source>
</evidence>
<dbReference type="Pfam" id="PF11134">
    <property type="entry name" value="Phage_stabilise"/>
    <property type="match status" value="1"/>
</dbReference>
<name>A0A6J5MBN0_9CAUD</name>
<proteinExistence type="predicted"/>